<dbReference type="PROSITE" id="PS50110">
    <property type="entry name" value="RESPONSE_REGULATORY"/>
    <property type="match status" value="1"/>
</dbReference>
<accession>A0ABT3Z3L6</accession>
<gene>
    <name evidence="3" type="ORF">OEG84_01165</name>
</gene>
<dbReference type="SMART" id="SM00448">
    <property type="entry name" value="REC"/>
    <property type="match status" value="1"/>
</dbReference>
<feature type="domain" description="Response regulatory" evidence="2">
    <location>
        <begin position="3"/>
        <end position="119"/>
    </location>
</feature>
<feature type="modified residue" description="4-aspartylphosphate" evidence="1">
    <location>
        <position position="55"/>
    </location>
</feature>
<protein>
    <submittedName>
        <fullName evidence="3">Response regulator</fullName>
    </submittedName>
</protein>
<keyword evidence="4" id="KW-1185">Reference proteome</keyword>
<dbReference type="Gene3D" id="3.40.50.2300">
    <property type="match status" value="1"/>
</dbReference>
<dbReference type="InterPro" id="IPR001789">
    <property type="entry name" value="Sig_transdc_resp-reg_receiver"/>
</dbReference>
<evidence type="ECO:0000256" key="1">
    <source>
        <dbReference type="PROSITE-ProRule" id="PRU00169"/>
    </source>
</evidence>
<dbReference type="EMBL" id="JAOVZR010000001">
    <property type="protein sequence ID" value="MCY0146360.1"/>
    <property type="molecule type" value="Genomic_DNA"/>
</dbReference>
<evidence type="ECO:0000313" key="3">
    <source>
        <dbReference type="EMBL" id="MCY0146360.1"/>
    </source>
</evidence>
<dbReference type="CDD" id="cd00156">
    <property type="entry name" value="REC"/>
    <property type="match status" value="1"/>
</dbReference>
<name>A0ABT3Z3L6_9HYPH</name>
<comment type="caution">
    <text evidence="3">The sequence shown here is derived from an EMBL/GenBank/DDBJ whole genome shotgun (WGS) entry which is preliminary data.</text>
</comment>
<reference evidence="3" key="1">
    <citation type="submission" date="2022-10" db="EMBL/GenBank/DDBJ databases">
        <title>Hoeflea sp. G2-23, isolated from marine algae.</title>
        <authorList>
            <person name="Kristyanto S."/>
            <person name="Kim J.M."/>
            <person name="Jeon C.O."/>
        </authorList>
    </citation>
    <scope>NUCLEOTIDE SEQUENCE</scope>
    <source>
        <strain evidence="3">G2-23</strain>
    </source>
</reference>
<evidence type="ECO:0000259" key="2">
    <source>
        <dbReference type="PROSITE" id="PS50110"/>
    </source>
</evidence>
<dbReference type="InterPro" id="IPR011006">
    <property type="entry name" value="CheY-like_superfamily"/>
</dbReference>
<dbReference type="Pfam" id="PF00072">
    <property type="entry name" value="Response_reg"/>
    <property type="match status" value="1"/>
</dbReference>
<organism evidence="3 4">
    <name type="scientific">Hoeflea algicola</name>
    <dbReference type="NCBI Taxonomy" id="2983763"/>
    <lineage>
        <taxon>Bacteria</taxon>
        <taxon>Pseudomonadati</taxon>
        <taxon>Pseudomonadota</taxon>
        <taxon>Alphaproteobacteria</taxon>
        <taxon>Hyphomicrobiales</taxon>
        <taxon>Rhizobiaceae</taxon>
        <taxon>Hoeflea</taxon>
    </lineage>
</organism>
<dbReference type="Proteomes" id="UP001073227">
    <property type="component" value="Unassembled WGS sequence"/>
</dbReference>
<dbReference type="RefSeq" id="WP_267652037.1">
    <property type="nucleotide sequence ID" value="NZ_JAOVZR010000001.1"/>
</dbReference>
<keyword evidence="1" id="KW-0597">Phosphoprotein</keyword>
<evidence type="ECO:0000313" key="4">
    <source>
        <dbReference type="Proteomes" id="UP001073227"/>
    </source>
</evidence>
<dbReference type="SUPFAM" id="SSF52172">
    <property type="entry name" value="CheY-like"/>
    <property type="match status" value="1"/>
</dbReference>
<sequence length="119" mass="13647">MKSVLLIDDDPVQHKILSFFLKSSFGEDSDFTSAFDLEEAIDHLEQQSFDVIFLDNRLAPYKDYTHTIDRIKAVSRDSLIYLISAARDHEKFGDYQTRGILGVIDKFELRESISNGLLS</sequence>
<proteinExistence type="predicted"/>